<keyword evidence="2" id="KW-1185">Reference proteome</keyword>
<dbReference type="Proteomes" id="UP001621813">
    <property type="component" value="Unassembled WGS sequence"/>
</dbReference>
<comment type="caution">
    <text evidence="1">The sequence shown here is derived from an EMBL/GenBank/DDBJ whole genome shotgun (WGS) entry which is preliminary data.</text>
</comment>
<dbReference type="EMBL" id="JAZGZR010000043">
    <property type="protein sequence ID" value="MFK7050826.1"/>
    <property type="molecule type" value="Genomic_DNA"/>
</dbReference>
<protein>
    <recommendedName>
        <fullName evidence="3">Lipoprotein</fullName>
    </recommendedName>
</protein>
<gene>
    <name evidence="1" type="ORF">V3Q77_13115</name>
</gene>
<dbReference type="PROSITE" id="PS51257">
    <property type="entry name" value="PROKAR_LIPOPROTEIN"/>
    <property type="match status" value="1"/>
</dbReference>
<name>A0ABW8PTA2_9FLAO</name>
<reference evidence="1 2" key="1">
    <citation type="submission" date="2024-02" db="EMBL/GenBank/DDBJ databases">
        <title>Comparative Genomic Analysis of Flavobacterium Species Causing Columnaris Disease of Freshwater Fish in Thailand: Insights into Virulence and Resistance Mechanisms.</title>
        <authorList>
            <person name="Nguyen D."/>
            <person name="Chokmangmeepisarn P."/>
            <person name="Khianchaikhan K."/>
            <person name="Morishita M."/>
            <person name="Bunnoy A."/>
            <person name="Rodkhum C."/>
        </authorList>
    </citation>
    <scope>NUCLEOTIDE SEQUENCE [LARGE SCALE GENOMIC DNA]</scope>
    <source>
        <strain evidence="1 2">KCRT2007</strain>
    </source>
</reference>
<dbReference type="RefSeq" id="WP_375605188.1">
    <property type="nucleotide sequence ID" value="NZ_CP097869.1"/>
</dbReference>
<proteinExistence type="predicted"/>
<evidence type="ECO:0000313" key="1">
    <source>
        <dbReference type="EMBL" id="MFK7050826.1"/>
    </source>
</evidence>
<accession>A0ABW8PTA2</accession>
<organism evidence="1 2">
    <name type="scientific">Flavobacterium davisii</name>
    <dbReference type="NCBI Taxonomy" id="2906077"/>
    <lineage>
        <taxon>Bacteria</taxon>
        <taxon>Pseudomonadati</taxon>
        <taxon>Bacteroidota</taxon>
        <taxon>Flavobacteriia</taxon>
        <taxon>Flavobacteriales</taxon>
        <taxon>Flavobacteriaceae</taxon>
        <taxon>Flavobacterium</taxon>
    </lineage>
</organism>
<evidence type="ECO:0008006" key="3">
    <source>
        <dbReference type="Google" id="ProtNLM"/>
    </source>
</evidence>
<evidence type="ECO:0000313" key="2">
    <source>
        <dbReference type="Proteomes" id="UP001621813"/>
    </source>
</evidence>
<sequence>MKIKNFFKNLLVVLTFISCNGQTKTSEIKSKKESSKSSIVDNFNAEKKLHFDSEKKVIYSTTFIKNLGKFTIYYLPISKQNIDYYDKFEVNNNIKPLYEELNSVNYYSSSDEKKIDQILKAKVKFENDFLIISTFIPKEYINIQSEEDFSIGFPFIQKYYKKEQGNWSFLIDKKIKNANEEQSFNSKEYFFTFYQNKNLNKKYSINGKWQVDCKNGLGNLNIKDKEASLVVLYNQIYIDMSEIKKNDIENGVSYKLKEIPEDIGNIGRNLNWKEYLNDEPIAYIKMINDKTVKFYWYGFYNEKTKKREFKEISFNQEKQGKEIILKLCK</sequence>